<feature type="region of interest" description="Disordered" evidence="1">
    <location>
        <begin position="1"/>
        <end position="161"/>
    </location>
</feature>
<proteinExistence type="predicted"/>
<evidence type="ECO:0000256" key="1">
    <source>
        <dbReference type="SAM" id="MobiDB-lite"/>
    </source>
</evidence>
<reference evidence="2" key="1">
    <citation type="journal article" date="2020" name="Stud. Mycol.">
        <title>101 Dothideomycetes genomes: a test case for predicting lifestyles and emergence of pathogens.</title>
        <authorList>
            <person name="Haridas S."/>
            <person name="Albert R."/>
            <person name="Binder M."/>
            <person name="Bloem J."/>
            <person name="Labutti K."/>
            <person name="Salamov A."/>
            <person name="Andreopoulos B."/>
            <person name="Baker S."/>
            <person name="Barry K."/>
            <person name="Bills G."/>
            <person name="Bluhm B."/>
            <person name="Cannon C."/>
            <person name="Castanera R."/>
            <person name="Culley D."/>
            <person name="Daum C."/>
            <person name="Ezra D."/>
            <person name="Gonzalez J."/>
            <person name="Henrissat B."/>
            <person name="Kuo A."/>
            <person name="Liang C."/>
            <person name="Lipzen A."/>
            <person name="Lutzoni F."/>
            <person name="Magnuson J."/>
            <person name="Mondo S."/>
            <person name="Nolan M."/>
            <person name="Ohm R."/>
            <person name="Pangilinan J."/>
            <person name="Park H.-J."/>
            <person name="Ramirez L."/>
            <person name="Alfaro M."/>
            <person name="Sun H."/>
            <person name="Tritt A."/>
            <person name="Yoshinaga Y."/>
            <person name="Zwiers L.-H."/>
            <person name="Turgeon B."/>
            <person name="Goodwin S."/>
            <person name="Spatafora J."/>
            <person name="Crous P."/>
            <person name="Grigoriev I."/>
        </authorList>
    </citation>
    <scope>NUCLEOTIDE SEQUENCE</scope>
    <source>
        <strain evidence="2">CBS 269.34</strain>
    </source>
</reference>
<gene>
    <name evidence="2" type="ORF">BU16DRAFT_530866</name>
</gene>
<dbReference type="Proteomes" id="UP000799750">
    <property type="component" value="Unassembled WGS sequence"/>
</dbReference>
<evidence type="ECO:0000313" key="2">
    <source>
        <dbReference type="EMBL" id="KAF2490371.1"/>
    </source>
</evidence>
<dbReference type="AlphaFoldDB" id="A0A6A6QDZ7"/>
<protein>
    <submittedName>
        <fullName evidence="2">Uncharacterized protein</fullName>
    </submittedName>
</protein>
<feature type="compositionally biased region" description="Basic and acidic residues" evidence="1">
    <location>
        <begin position="134"/>
        <end position="148"/>
    </location>
</feature>
<evidence type="ECO:0000313" key="3">
    <source>
        <dbReference type="Proteomes" id="UP000799750"/>
    </source>
</evidence>
<organism evidence="2 3">
    <name type="scientific">Lophium mytilinum</name>
    <dbReference type="NCBI Taxonomy" id="390894"/>
    <lineage>
        <taxon>Eukaryota</taxon>
        <taxon>Fungi</taxon>
        <taxon>Dikarya</taxon>
        <taxon>Ascomycota</taxon>
        <taxon>Pezizomycotina</taxon>
        <taxon>Dothideomycetes</taxon>
        <taxon>Pleosporomycetidae</taxon>
        <taxon>Mytilinidiales</taxon>
        <taxon>Mytilinidiaceae</taxon>
        <taxon>Lophium</taxon>
    </lineage>
</organism>
<dbReference type="EMBL" id="MU004197">
    <property type="protein sequence ID" value="KAF2490371.1"/>
    <property type="molecule type" value="Genomic_DNA"/>
</dbReference>
<accession>A0A6A6QDZ7</accession>
<feature type="compositionally biased region" description="Low complexity" evidence="1">
    <location>
        <begin position="112"/>
        <end position="125"/>
    </location>
</feature>
<sequence>MQYPYHSTFASHDCQGRLRRRSSPSPLKTPARDNDINISPETSSPSKIALQGTSKSSQSSAPIPISTPSLLTQRIRHQPSRPAQHHVTNPPLHAHGRQETGAHPSIHRSSHPPHSASFHASSSPPTNSPIADSRTNEFPEKWGVETGRKSRTLPTGKMFVR</sequence>
<keyword evidence="3" id="KW-1185">Reference proteome</keyword>
<feature type="compositionally biased region" description="Polar residues" evidence="1">
    <location>
        <begin position="36"/>
        <end position="72"/>
    </location>
</feature>
<name>A0A6A6QDZ7_9PEZI</name>